<dbReference type="AlphaFoldDB" id="A0A5C5XCV2"/>
<comment type="caution">
    <text evidence="1">The sequence shown here is derived from an EMBL/GenBank/DDBJ whole genome shotgun (WGS) entry which is preliminary data.</text>
</comment>
<dbReference type="InterPro" id="IPR036513">
    <property type="entry name" value="STAS_dom_sf"/>
</dbReference>
<dbReference type="RefSeq" id="WP_146502573.1">
    <property type="nucleotide sequence ID" value="NZ_SJPG01000001.1"/>
</dbReference>
<evidence type="ECO:0008006" key="3">
    <source>
        <dbReference type="Google" id="ProtNLM"/>
    </source>
</evidence>
<dbReference type="Pfam" id="PF11964">
    <property type="entry name" value="SpoIIAA-like"/>
    <property type="match status" value="1"/>
</dbReference>
<keyword evidence="2" id="KW-1185">Reference proteome</keyword>
<accession>A0A5C5XCV2</accession>
<evidence type="ECO:0000313" key="2">
    <source>
        <dbReference type="Proteomes" id="UP000316095"/>
    </source>
</evidence>
<proteinExistence type="predicted"/>
<organism evidence="1 2">
    <name type="scientific">Rubinisphaera italica</name>
    <dbReference type="NCBI Taxonomy" id="2527969"/>
    <lineage>
        <taxon>Bacteria</taxon>
        <taxon>Pseudomonadati</taxon>
        <taxon>Planctomycetota</taxon>
        <taxon>Planctomycetia</taxon>
        <taxon>Planctomycetales</taxon>
        <taxon>Planctomycetaceae</taxon>
        <taxon>Rubinisphaera</taxon>
    </lineage>
</organism>
<dbReference type="InterPro" id="IPR021866">
    <property type="entry name" value="SpoIIAA-like"/>
</dbReference>
<dbReference type="SUPFAM" id="SSF52091">
    <property type="entry name" value="SpoIIaa-like"/>
    <property type="match status" value="1"/>
</dbReference>
<sequence>MITRIDKSKDNILGFTLSGKLHDEDYKFFVPAVDEVIASHGKVRLLAHFVDFHGWDLHAGWDDIKFATTHCTKVERIALVGDKRWEEWMAKVCKPFTMAKIQYFDATKIDEAWEWLEEDAA</sequence>
<name>A0A5C5XCV2_9PLAN</name>
<reference evidence="1 2" key="1">
    <citation type="submission" date="2019-02" db="EMBL/GenBank/DDBJ databases">
        <title>Deep-cultivation of Planctomycetes and their phenomic and genomic characterization uncovers novel biology.</title>
        <authorList>
            <person name="Wiegand S."/>
            <person name="Jogler M."/>
            <person name="Boedeker C."/>
            <person name="Pinto D."/>
            <person name="Vollmers J."/>
            <person name="Rivas-Marin E."/>
            <person name="Kohn T."/>
            <person name="Peeters S.H."/>
            <person name="Heuer A."/>
            <person name="Rast P."/>
            <person name="Oberbeckmann S."/>
            <person name="Bunk B."/>
            <person name="Jeske O."/>
            <person name="Meyerdierks A."/>
            <person name="Storesund J.E."/>
            <person name="Kallscheuer N."/>
            <person name="Luecker S."/>
            <person name="Lage O.M."/>
            <person name="Pohl T."/>
            <person name="Merkel B.J."/>
            <person name="Hornburger P."/>
            <person name="Mueller R.-W."/>
            <person name="Bruemmer F."/>
            <person name="Labrenz M."/>
            <person name="Spormann A.M."/>
            <person name="Op Den Camp H."/>
            <person name="Overmann J."/>
            <person name="Amann R."/>
            <person name="Jetten M.S.M."/>
            <person name="Mascher T."/>
            <person name="Medema M.H."/>
            <person name="Devos D.P."/>
            <person name="Kaster A.-K."/>
            <person name="Ovreas L."/>
            <person name="Rohde M."/>
            <person name="Galperin M.Y."/>
            <person name="Jogler C."/>
        </authorList>
    </citation>
    <scope>NUCLEOTIDE SEQUENCE [LARGE SCALE GENOMIC DNA]</scope>
    <source>
        <strain evidence="1 2">Pan54</strain>
    </source>
</reference>
<dbReference type="InterPro" id="IPR038396">
    <property type="entry name" value="SpoIIAA-like_sf"/>
</dbReference>
<dbReference type="Gene3D" id="3.40.50.10600">
    <property type="entry name" value="SpoIIaa-like domains"/>
    <property type="match status" value="1"/>
</dbReference>
<dbReference type="OrthoDB" id="9811577at2"/>
<dbReference type="EMBL" id="SJPG01000001">
    <property type="protein sequence ID" value="TWT60449.1"/>
    <property type="molecule type" value="Genomic_DNA"/>
</dbReference>
<evidence type="ECO:0000313" key="1">
    <source>
        <dbReference type="EMBL" id="TWT60449.1"/>
    </source>
</evidence>
<protein>
    <recommendedName>
        <fullName evidence="3">STAS/SEC14 domain-containing protein</fullName>
    </recommendedName>
</protein>
<dbReference type="Proteomes" id="UP000316095">
    <property type="component" value="Unassembled WGS sequence"/>
</dbReference>
<gene>
    <name evidence="1" type="ORF">Pan54_11630</name>
</gene>